<evidence type="ECO:0000313" key="2">
    <source>
        <dbReference type="Proteomes" id="UP000269669"/>
    </source>
</evidence>
<name>A0A428MNL6_9BACT</name>
<protein>
    <submittedName>
        <fullName evidence="1">Uncharacterized protein</fullName>
    </submittedName>
</protein>
<dbReference type="Proteomes" id="UP000269669">
    <property type="component" value="Unassembled WGS sequence"/>
</dbReference>
<sequence>MNCAFKKTLAPLLPNKLFVHSKILKSRAIGYKPAKWYKPVFRLCGTKLPPNL</sequence>
<evidence type="ECO:0000313" key="1">
    <source>
        <dbReference type="EMBL" id="RSL18489.1"/>
    </source>
</evidence>
<dbReference type="AlphaFoldDB" id="A0A428MNL6"/>
<keyword evidence="2" id="KW-1185">Reference proteome</keyword>
<dbReference type="EMBL" id="RSDW01000001">
    <property type="protein sequence ID" value="RSL18489.1"/>
    <property type="molecule type" value="Genomic_DNA"/>
</dbReference>
<gene>
    <name evidence="1" type="ORF">EDE15_4073</name>
</gene>
<accession>A0A428MNL6</accession>
<proteinExistence type="predicted"/>
<organism evidence="1 2">
    <name type="scientific">Edaphobacter aggregans</name>
    <dbReference type="NCBI Taxonomy" id="570835"/>
    <lineage>
        <taxon>Bacteria</taxon>
        <taxon>Pseudomonadati</taxon>
        <taxon>Acidobacteriota</taxon>
        <taxon>Terriglobia</taxon>
        <taxon>Terriglobales</taxon>
        <taxon>Acidobacteriaceae</taxon>
        <taxon>Edaphobacter</taxon>
    </lineage>
</organism>
<reference evidence="1 2" key="1">
    <citation type="submission" date="2018-12" db="EMBL/GenBank/DDBJ databases">
        <title>Sequencing of bacterial isolates from soil warming experiment in Harvard Forest, Massachusetts, USA.</title>
        <authorList>
            <person name="Deangelis K."/>
        </authorList>
    </citation>
    <scope>NUCLEOTIDE SEQUENCE [LARGE SCALE GENOMIC DNA]</scope>
    <source>
        <strain evidence="1 2">EB153</strain>
    </source>
</reference>
<comment type="caution">
    <text evidence="1">The sequence shown here is derived from an EMBL/GenBank/DDBJ whole genome shotgun (WGS) entry which is preliminary data.</text>
</comment>